<dbReference type="PANTHER" id="PTHR12110:SF41">
    <property type="entry name" value="INOSOSE DEHYDRATASE"/>
    <property type="match status" value="1"/>
</dbReference>
<feature type="domain" description="Xylose isomerase-like TIM barrel" evidence="1">
    <location>
        <begin position="26"/>
        <end position="276"/>
    </location>
</feature>
<evidence type="ECO:0000259" key="1">
    <source>
        <dbReference type="Pfam" id="PF01261"/>
    </source>
</evidence>
<dbReference type="InterPro" id="IPR036237">
    <property type="entry name" value="Xyl_isomerase-like_sf"/>
</dbReference>
<dbReference type="InterPro" id="IPR050312">
    <property type="entry name" value="IolE/XylAMocC-like"/>
</dbReference>
<sequence length="278" mass="30449">MRFSVFTASTPDWTPEEAVRHLAGQGWDGIEWRVVDQDDAPEPGFWKGNRATWALTGLEAALPELAALTRGAGLEYSGIGGYARSFEHDDVARLLAATATLGAGRVRVTMPMLSTGRYPDLFDATRKDLEWATGLAARHGVTILVELHHETIVSSASAAMRLVDGLDPRHIGVIHDLGNLVIEGHEDHRAAFELLGPYLQHVHVKNVAWLPADTAPDGTVTWVHDWAPLRTGQAHVGRYLAALVAHGYDGWVTVEDFSTALPLEQRTADNLEYLRSLL</sequence>
<dbReference type="SUPFAM" id="SSF51658">
    <property type="entry name" value="Xylose isomerase-like"/>
    <property type="match status" value="1"/>
</dbReference>
<accession>A0A919U957</accession>
<evidence type="ECO:0000313" key="3">
    <source>
        <dbReference type="Proteomes" id="UP000660611"/>
    </source>
</evidence>
<dbReference type="Proteomes" id="UP000660611">
    <property type="component" value="Unassembled WGS sequence"/>
</dbReference>
<dbReference type="InterPro" id="IPR013022">
    <property type="entry name" value="Xyl_isomerase-like_TIM-brl"/>
</dbReference>
<dbReference type="EMBL" id="BONQ01000017">
    <property type="protein sequence ID" value="GIG42911.1"/>
    <property type="molecule type" value="Genomic_DNA"/>
</dbReference>
<protein>
    <recommendedName>
        <fullName evidence="1">Xylose isomerase-like TIM barrel domain-containing protein</fullName>
    </recommendedName>
</protein>
<keyword evidence="3" id="KW-1185">Reference proteome</keyword>
<dbReference type="Pfam" id="PF01261">
    <property type="entry name" value="AP_endonuc_2"/>
    <property type="match status" value="1"/>
</dbReference>
<dbReference type="Gene3D" id="3.20.20.150">
    <property type="entry name" value="Divalent-metal-dependent TIM barrel enzymes"/>
    <property type="match status" value="1"/>
</dbReference>
<name>A0A919U957_9ACTN</name>
<organism evidence="2 3">
    <name type="scientific">Dactylosporangium siamense</name>
    <dbReference type="NCBI Taxonomy" id="685454"/>
    <lineage>
        <taxon>Bacteria</taxon>
        <taxon>Bacillati</taxon>
        <taxon>Actinomycetota</taxon>
        <taxon>Actinomycetes</taxon>
        <taxon>Micromonosporales</taxon>
        <taxon>Micromonosporaceae</taxon>
        <taxon>Dactylosporangium</taxon>
    </lineage>
</organism>
<dbReference type="AlphaFoldDB" id="A0A919U957"/>
<comment type="caution">
    <text evidence="2">The sequence shown here is derived from an EMBL/GenBank/DDBJ whole genome shotgun (WGS) entry which is preliminary data.</text>
</comment>
<dbReference type="RefSeq" id="WP_203844776.1">
    <property type="nucleotide sequence ID" value="NZ_BAAAVW010000002.1"/>
</dbReference>
<reference evidence="2" key="1">
    <citation type="submission" date="2021-01" db="EMBL/GenBank/DDBJ databases">
        <title>Whole genome shotgun sequence of Dactylosporangium siamense NBRC 106093.</title>
        <authorList>
            <person name="Komaki H."/>
            <person name="Tamura T."/>
        </authorList>
    </citation>
    <scope>NUCLEOTIDE SEQUENCE</scope>
    <source>
        <strain evidence="2">NBRC 106093</strain>
    </source>
</reference>
<gene>
    <name evidence="2" type="ORF">Dsi01nite_009520</name>
</gene>
<evidence type="ECO:0000313" key="2">
    <source>
        <dbReference type="EMBL" id="GIG42911.1"/>
    </source>
</evidence>
<proteinExistence type="predicted"/>
<dbReference type="PANTHER" id="PTHR12110">
    <property type="entry name" value="HYDROXYPYRUVATE ISOMERASE"/>
    <property type="match status" value="1"/>
</dbReference>